<comment type="caution">
    <text evidence="1">The sequence shown here is derived from an EMBL/GenBank/DDBJ whole genome shotgun (WGS) entry which is preliminary data.</text>
</comment>
<sequence length="1238" mass="137411">MGVKAVITQAAPNRPPTMGDGDVDPGLLWDWFMKCEIFLRHKNISGPDMVKTVAYGMSSVRAIRWLAAKGPVLGSLDWDDYKLQMCSLFLPSDWEHSTRMDILRYRQPASKPFIDFALKLMGKNNLLAGTDSFMNDDFMRETIEAGMEQELSRECNREGTNHIVEFQAWLDEVKRLDEKRRARLDEVAREFAKLSVRQTPSTRTPFSRSTNSSTSGTPGASTSPSRTTTPMPKLTDVEHQLLQDNGGCFRCRKFWAGHIGARCTAPALDGATYKPLTTASVPPRPSSFSARGNSSRTAVAALLAAQADAPTSEASLTDFESPAKGDEATVAAVLPNVASCVVDTDEPDFSDDEYAPFVCPNIFWACNVSSPSTLDNDVPVKCLIDDGSSIVLIKQSVAERLQLRTFTAPSPFTCTSAFSGSSQDHSLSKFVKIWPRSLDGLFSSRPLRAFVSPSLVTDVILGLPFLQSNSLVLDHGRNTCITTINDDNVYDLLNPLACPSSKPHPAWKSTHVRASDVRAARRRARPLVSNVLNGEEMARKLEVRLLRNPSRGARGDSPDSIVAALRGRIEDLNSMADLQAQLKKMDGEMKAKYADLFPDDIPAVHHLPDQVYHRFRLKDTDKVVSKREYSCPRKLRDVFKVLLDQHLAAGRIRPSDSEYASPAFLVPKADPTALPRWVNDYRALNENTIADRFPLPRIDEILADCGRGRFWGKLDMTNAFFQTKVHPDDIKYTAVRTPFGLYEWVVMPQGCRNAPSTHQRRMVAALRHLIGKICHVYLDDIIIWSMTLAEHIKNVRLVLDALREASLYCSLKKTSLFCTEIDFLGHHISRNGIQADANKAVKIAQWPTPRTATDVRQFLGLVRYLSAFLPGLASLTAVLTPLTNKVNGKDPVAWSPVHQKAFEDIKALVVSRECLTVIDHDNPGDNKIFVTTDASDLGTGAVLSFGPDWKSARPVAFKSKQLNDAEKNYPTHDKEMLAIVRTLRKWRTDLLGASFEVYTDHRTLEFFNKQRDLSKKQLRWSEFLADYDFVIKYVRGEDNSVADALSREFSVSPSPPMSCAAVLSRSPADPSLNLVAPVLSLGPDEALLCLIKDGYATDPWCVKLLDKGIGLAGVSQQSGLLYVGERLVVPWVAKVRELLFQSAHDCLGHSGGDKSYLALRGLFYWPNMKKDLEEAYIPGCVSCQRNKCLTSKPAGPLHSLCPTLVSCVLLSTSWVPYRRMKAMTTSSPSPTALAPIFV</sequence>
<accession>A0ACB7J723</accession>
<proteinExistence type="predicted"/>
<dbReference type="Proteomes" id="UP000824881">
    <property type="component" value="Unassembled WGS sequence"/>
</dbReference>
<keyword evidence="2" id="KW-1185">Reference proteome</keyword>
<reference evidence="1 2" key="1">
    <citation type="journal article" date="2021" name="Appl. Environ. Microbiol.">
        <title>Genetic linkage and physical mapping for an oyster mushroom Pleurotus cornucopiae and QTL analysis for the trait cap color.</title>
        <authorList>
            <person name="Zhang Y."/>
            <person name="Gao W."/>
            <person name="Sonnenberg A."/>
            <person name="Chen Q."/>
            <person name="Zhang J."/>
            <person name="Huang C."/>
        </authorList>
    </citation>
    <scope>NUCLEOTIDE SEQUENCE [LARGE SCALE GENOMIC DNA]</scope>
    <source>
        <strain evidence="1">CCMSSC00406</strain>
    </source>
</reference>
<dbReference type="EMBL" id="WQMT02000002">
    <property type="protein sequence ID" value="KAG9225881.1"/>
    <property type="molecule type" value="Genomic_DNA"/>
</dbReference>
<evidence type="ECO:0000313" key="1">
    <source>
        <dbReference type="EMBL" id="KAG9225881.1"/>
    </source>
</evidence>
<organism evidence="1 2">
    <name type="scientific">Pleurotus cornucopiae</name>
    <name type="common">Cornucopia mushroom</name>
    <dbReference type="NCBI Taxonomy" id="5321"/>
    <lineage>
        <taxon>Eukaryota</taxon>
        <taxon>Fungi</taxon>
        <taxon>Dikarya</taxon>
        <taxon>Basidiomycota</taxon>
        <taxon>Agaricomycotina</taxon>
        <taxon>Agaricomycetes</taxon>
        <taxon>Agaricomycetidae</taxon>
        <taxon>Agaricales</taxon>
        <taxon>Pleurotineae</taxon>
        <taxon>Pleurotaceae</taxon>
        <taxon>Pleurotus</taxon>
    </lineage>
</organism>
<name>A0ACB7J723_PLECO</name>
<gene>
    <name evidence="1" type="ORF">CCMSSC00406_0006497</name>
</gene>
<protein>
    <submittedName>
        <fullName evidence="1">Uncharacterized protein</fullName>
    </submittedName>
</protein>
<evidence type="ECO:0000313" key="2">
    <source>
        <dbReference type="Proteomes" id="UP000824881"/>
    </source>
</evidence>